<reference evidence="1 2" key="1">
    <citation type="journal article" date="2023" name="Plants (Basel)">
        <title>Bridging the Gap: Combining Genomics and Transcriptomics Approaches to Understand Stylosanthes scabra, an Orphan Legume from the Brazilian Caatinga.</title>
        <authorList>
            <person name="Ferreira-Neto J.R.C."/>
            <person name="da Silva M.D."/>
            <person name="Binneck E."/>
            <person name="de Melo N.F."/>
            <person name="da Silva R.H."/>
            <person name="de Melo A.L.T.M."/>
            <person name="Pandolfi V."/>
            <person name="Bustamante F.O."/>
            <person name="Brasileiro-Vidal A.C."/>
            <person name="Benko-Iseppon A.M."/>
        </authorList>
    </citation>
    <scope>NUCLEOTIDE SEQUENCE [LARGE SCALE GENOMIC DNA]</scope>
    <source>
        <tissue evidence="1">Leaves</tissue>
    </source>
</reference>
<keyword evidence="2" id="KW-1185">Reference proteome</keyword>
<gene>
    <name evidence="1" type="ORF">PIB30_076940</name>
</gene>
<dbReference type="Proteomes" id="UP001341840">
    <property type="component" value="Unassembled WGS sequence"/>
</dbReference>
<name>A0ABU6TTB8_9FABA</name>
<protein>
    <submittedName>
        <fullName evidence="1">Uncharacterized protein</fullName>
    </submittedName>
</protein>
<dbReference type="EMBL" id="JASCZI010091642">
    <property type="protein sequence ID" value="MED6150883.1"/>
    <property type="molecule type" value="Genomic_DNA"/>
</dbReference>
<evidence type="ECO:0000313" key="1">
    <source>
        <dbReference type="EMBL" id="MED6150883.1"/>
    </source>
</evidence>
<organism evidence="1 2">
    <name type="scientific">Stylosanthes scabra</name>
    <dbReference type="NCBI Taxonomy" id="79078"/>
    <lineage>
        <taxon>Eukaryota</taxon>
        <taxon>Viridiplantae</taxon>
        <taxon>Streptophyta</taxon>
        <taxon>Embryophyta</taxon>
        <taxon>Tracheophyta</taxon>
        <taxon>Spermatophyta</taxon>
        <taxon>Magnoliopsida</taxon>
        <taxon>eudicotyledons</taxon>
        <taxon>Gunneridae</taxon>
        <taxon>Pentapetalae</taxon>
        <taxon>rosids</taxon>
        <taxon>fabids</taxon>
        <taxon>Fabales</taxon>
        <taxon>Fabaceae</taxon>
        <taxon>Papilionoideae</taxon>
        <taxon>50 kb inversion clade</taxon>
        <taxon>dalbergioids sensu lato</taxon>
        <taxon>Dalbergieae</taxon>
        <taxon>Pterocarpus clade</taxon>
        <taxon>Stylosanthes</taxon>
    </lineage>
</organism>
<accession>A0ABU6TTB8</accession>
<proteinExistence type="predicted"/>
<comment type="caution">
    <text evidence="1">The sequence shown here is derived from an EMBL/GenBank/DDBJ whole genome shotgun (WGS) entry which is preliminary data.</text>
</comment>
<sequence>MTGFGGSLIPSALRNQFLNPCSPQILHHNHWAMSLFEWFLSTPIGFGTYRVGSYSTTAPALNRLINPHTLISLIPHHVKKLHRSYTRSVALPSSADQVSA</sequence>
<evidence type="ECO:0000313" key="2">
    <source>
        <dbReference type="Proteomes" id="UP001341840"/>
    </source>
</evidence>